<keyword evidence="6 7" id="KW-0004">4Fe-4S</keyword>
<feature type="domain" description="NADH:ubiquinone oxidoreductase-like 20kDa subunit" evidence="8">
    <location>
        <begin position="45"/>
        <end position="154"/>
    </location>
</feature>
<keyword evidence="6" id="KW-0830">Ubiquinone</keyword>
<feature type="binding site" evidence="6">
    <location>
        <position position="45"/>
    </location>
    <ligand>
        <name>[4Fe-4S] cluster</name>
        <dbReference type="ChEBI" id="CHEBI:49883"/>
    </ligand>
</feature>
<dbReference type="EMBL" id="PQAP01000234">
    <property type="protein sequence ID" value="PWB67729.1"/>
    <property type="molecule type" value="Genomic_DNA"/>
</dbReference>
<dbReference type="GO" id="GO:0008137">
    <property type="term" value="F:NADH dehydrogenase (ubiquinone) activity"/>
    <property type="evidence" value="ECO:0007669"/>
    <property type="project" value="InterPro"/>
</dbReference>
<proteinExistence type="inferred from homology"/>
<dbReference type="InterPro" id="IPR006137">
    <property type="entry name" value="NADH_UbQ_OxRdtase-like_20kDa"/>
</dbReference>
<dbReference type="PROSITE" id="PS01150">
    <property type="entry name" value="COMPLEX1_20K"/>
    <property type="match status" value="1"/>
</dbReference>
<keyword evidence="6" id="KW-0472">Membrane</keyword>
<feature type="binding site" evidence="6">
    <location>
        <position position="141"/>
    </location>
    <ligand>
        <name>[4Fe-4S] cluster</name>
        <dbReference type="ChEBI" id="CHEBI:49883"/>
    </ligand>
</feature>
<feature type="binding site" evidence="6">
    <location>
        <position position="46"/>
    </location>
    <ligand>
        <name>[4Fe-4S] cluster</name>
        <dbReference type="ChEBI" id="CHEBI:49883"/>
    </ligand>
</feature>
<evidence type="ECO:0000256" key="6">
    <source>
        <dbReference type="HAMAP-Rule" id="MF_01356"/>
    </source>
</evidence>
<keyword evidence="3 6" id="KW-0874">Quinone</keyword>
<protein>
    <recommendedName>
        <fullName evidence="6">NADH-quinone oxidoreductase subunit B</fullName>
        <ecNumber evidence="6">7.1.1.-</ecNumber>
    </recommendedName>
    <alternativeName>
        <fullName evidence="6">NADH dehydrogenase I subunit B</fullName>
    </alternativeName>
    <alternativeName>
        <fullName evidence="6">NDH-1 subunit B</fullName>
    </alternativeName>
</protein>
<comment type="function">
    <text evidence="6">NDH-1 shuttles electrons from NADH, via FMN and iron-sulfur (Fe-S) centers, to quinones in the respiratory chain. The immediate electron acceptor for the enzyme in this species is believed to be ubiquinone. Couples the redox reaction to proton translocation (for every two electrons transferred, four hydrogen ions are translocated across the cytoplasmic membrane), and thus conserves the redox energy in a proton gradient.</text>
</comment>
<dbReference type="InterPro" id="IPR006138">
    <property type="entry name" value="NADH_UQ_OxRdtase_20Kd_su"/>
</dbReference>
<comment type="similarity">
    <text evidence="1 6 7">Belongs to the complex I 20 kDa subunit family.</text>
</comment>
<evidence type="ECO:0000256" key="3">
    <source>
        <dbReference type="ARBA" id="ARBA00022719"/>
    </source>
</evidence>
<keyword evidence="4 6" id="KW-1278">Translocase</keyword>
<evidence type="ECO:0000313" key="9">
    <source>
        <dbReference type="EMBL" id="PWB67729.1"/>
    </source>
</evidence>
<dbReference type="GO" id="GO:0015990">
    <property type="term" value="P:electron transport coupled proton transport"/>
    <property type="evidence" value="ECO:0007669"/>
    <property type="project" value="TreeGrafter"/>
</dbReference>
<evidence type="ECO:0000259" key="8">
    <source>
        <dbReference type="Pfam" id="PF01058"/>
    </source>
</evidence>
<keyword evidence="6" id="KW-1003">Cell membrane</keyword>
<dbReference type="GO" id="GO:0005506">
    <property type="term" value="F:iron ion binding"/>
    <property type="evidence" value="ECO:0007669"/>
    <property type="project" value="UniProtKB-UniRule"/>
</dbReference>
<dbReference type="NCBIfam" id="TIGR01957">
    <property type="entry name" value="nuoB_fam"/>
    <property type="match status" value="1"/>
</dbReference>
<evidence type="ECO:0000256" key="5">
    <source>
        <dbReference type="ARBA" id="ARBA00023027"/>
    </source>
</evidence>
<evidence type="ECO:0000256" key="1">
    <source>
        <dbReference type="ARBA" id="ARBA00009173"/>
    </source>
</evidence>
<evidence type="ECO:0000256" key="4">
    <source>
        <dbReference type="ARBA" id="ARBA00022967"/>
    </source>
</evidence>
<feature type="binding site" evidence="6">
    <location>
        <position position="110"/>
    </location>
    <ligand>
        <name>[4Fe-4S] cluster</name>
        <dbReference type="ChEBI" id="CHEBI:49883"/>
    </ligand>
</feature>
<comment type="subunit">
    <text evidence="6">NDH-1 is composed of 14 different subunits. Subunits NuoB, C, D, E, F, and G constitute the peripheral sector of the complex.</text>
</comment>
<dbReference type="Pfam" id="PF01058">
    <property type="entry name" value="Oxidored_q6"/>
    <property type="match status" value="1"/>
</dbReference>
<keyword evidence="2 6" id="KW-0813">Transport</keyword>
<gene>
    <name evidence="6" type="primary">nuoB</name>
    <name evidence="9" type="ORF">C3F09_13000</name>
</gene>
<keyword evidence="6 7" id="KW-0411">Iron-sulfur</keyword>
<evidence type="ECO:0000256" key="7">
    <source>
        <dbReference type="RuleBase" id="RU004464"/>
    </source>
</evidence>
<dbReference type="HAMAP" id="MF_01356">
    <property type="entry name" value="NDH1_NuoB"/>
    <property type="match status" value="1"/>
</dbReference>
<comment type="subcellular location">
    <subcellularLocation>
        <location evidence="6">Cell membrane</location>
        <topology evidence="6">Peripheral membrane protein</topology>
        <orientation evidence="6">Cytoplasmic side</orientation>
    </subcellularLocation>
</comment>
<sequence length="169" mass="18614">MGVIKQLPVYAEKVPGGAIVATSLESILHHSQACSLWYLLFGTACCAIELMATGASRYDFDRLGMIFRASPRQSDLIIAAGTITKKMAPRLRKLYDQMAEPRYVIAMGGCTVKGGPFYYDSYAVEKGIDHIVPVDVYIPGCPPRPESLLEGCLTLQKKIKAQKLADWQK</sequence>
<comment type="caution">
    <text evidence="9">The sequence shown here is derived from an EMBL/GenBank/DDBJ whole genome shotgun (WGS) entry which is preliminary data.</text>
</comment>
<comment type="catalytic activity">
    <reaction evidence="6">
        <text>a quinone + NADH + 5 H(+)(in) = a quinol + NAD(+) + 4 H(+)(out)</text>
        <dbReference type="Rhea" id="RHEA:57888"/>
        <dbReference type="ChEBI" id="CHEBI:15378"/>
        <dbReference type="ChEBI" id="CHEBI:24646"/>
        <dbReference type="ChEBI" id="CHEBI:57540"/>
        <dbReference type="ChEBI" id="CHEBI:57945"/>
        <dbReference type="ChEBI" id="CHEBI:132124"/>
    </reaction>
</comment>
<organism evidence="9 10">
    <name type="scientific">candidate division GN15 bacterium</name>
    <dbReference type="NCBI Taxonomy" id="2072418"/>
    <lineage>
        <taxon>Bacteria</taxon>
        <taxon>candidate division GN15</taxon>
    </lineage>
</organism>
<dbReference type="GO" id="GO:0051539">
    <property type="term" value="F:4 iron, 4 sulfur cluster binding"/>
    <property type="evidence" value="ECO:0007669"/>
    <property type="project" value="UniProtKB-KW"/>
</dbReference>
<reference evidence="9 10" key="1">
    <citation type="journal article" date="2018" name="ISME J.">
        <title>A methanotrophic archaeon couples anaerobic oxidation of methane to Fe(III) reduction.</title>
        <authorList>
            <person name="Cai C."/>
            <person name="Leu A.O."/>
            <person name="Xie G.J."/>
            <person name="Guo J."/>
            <person name="Feng Y."/>
            <person name="Zhao J.X."/>
            <person name="Tyson G.W."/>
            <person name="Yuan Z."/>
            <person name="Hu S."/>
        </authorList>
    </citation>
    <scope>NUCLEOTIDE SEQUENCE [LARGE SCALE GENOMIC DNA]</scope>
    <source>
        <strain evidence="9">FeB_12</strain>
    </source>
</reference>
<dbReference type="PANTHER" id="PTHR11995:SF14">
    <property type="entry name" value="NADH DEHYDROGENASE [UBIQUINONE] IRON-SULFUR PROTEIN 7, MITOCHONDRIAL"/>
    <property type="match status" value="1"/>
</dbReference>
<dbReference type="Proteomes" id="UP000250918">
    <property type="component" value="Unassembled WGS sequence"/>
</dbReference>
<dbReference type="NCBIfam" id="NF005012">
    <property type="entry name" value="PRK06411.1"/>
    <property type="match status" value="1"/>
</dbReference>
<evidence type="ECO:0000313" key="10">
    <source>
        <dbReference type="Proteomes" id="UP000250918"/>
    </source>
</evidence>
<name>A0A855X2F7_9BACT</name>
<dbReference type="GO" id="GO:0045271">
    <property type="term" value="C:respiratory chain complex I"/>
    <property type="evidence" value="ECO:0007669"/>
    <property type="project" value="TreeGrafter"/>
</dbReference>
<accession>A0A855X2F7</accession>
<evidence type="ECO:0000256" key="2">
    <source>
        <dbReference type="ARBA" id="ARBA00022448"/>
    </source>
</evidence>
<dbReference type="EC" id="7.1.1.-" evidence="6"/>
<dbReference type="AlphaFoldDB" id="A0A855X2F7"/>
<dbReference type="GO" id="GO:0050136">
    <property type="term" value="F:NADH dehydrogenase (quinone) (non-electrogenic) activity"/>
    <property type="evidence" value="ECO:0007669"/>
    <property type="project" value="UniProtKB-UniRule"/>
</dbReference>
<dbReference type="GO" id="GO:0005886">
    <property type="term" value="C:plasma membrane"/>
    <property type="evidence" value="ECO:0007669"/>
    <property type="project" value="UniProtKB-SubCell"/>
</dbReference>
<keyword evidence="6 7" id="KW-0408">Iron</keyword>
<dbReference type="GO" id="GO:0048038">
    <property type="term" value="F:quinone binding"/>
    <property type="evidence" value="ECO:0007669"/>
    <property type="project" value="UniProtKB-KW"/>
</dbReference>
<keyword evidence="5 6" id="KW-0520">NAD</keyword>
<dbReference type="Gene3D" id="3.40.50.12280">
    <property type="match status" value="1"/>
</dbReference>
<keyword evidence="6 7" id="KW-0479">Metal-binding</keyword>
<comment type="cofactor">
    <cofactor evidence="6">
        <name>[4Fe-4S] cluster</name>
        <dbReference type="ChEBI" id="CHEBI:49883"/>
    </cofactor>
    <text evidence="6">Binds 1 [4Fe-4S] cluster.</text>
</comment>
<dbReference type="GO" id="GO:0009060">
    <property type="term" value="P:aerobic respiration"/>
    <property type="evidence" value="ECO:0007669"/>
    <property type="project" value="TreeGrafter"/>
</dbReference>
<dbReference type="PANTHER" id="PTHR11995">
    <property type="entry name" value="NADH DEHYDROGENASE"/>
    <property type="match status" value="1"/>
</dbReference>
<dbReference type="SUPFAM" id="SSF56770">
    <property type="entry name" value="HydA/Nqo6-like"/>
    <property type="match status" value="1"/>
</dbReference>
<dbReference type="FunFam" id="3.40.50.12280:FF:000002">
    <property type="entry name" value="NADH-quinone oxidoreductase subunit B"/>
    <property type="match status" value="1"/>
</dbReference>